<proteinExistence type="inferred from homology"/>
<reference evidence="3 4" key="1">
    <citation type="journal article" date="2021" name="Nat. Commun.">
        <title>Incipient diploidization of the medicinal plant Perilla within 10,000 years.</title>
        <authorList>
            <person name="Zhang Y."/>
            <person name="Shen Q."/>
            <person name="Leng L."/>
            <person name="Zhang D."/>
            <person name="Chen S."/>
            <person name="Shi Y."/>
            <person name="Ning Z."/>
            <person name="Chen S."/>
        </authorList>
    </citation>
    <scope>NUCLEOTIDE SEQUENCE [LARGE SCALE GENOMIC DNA]</scope>
    <source>
        <strain evidence="4">cv. PC099</strain>
    </source>
</reference>
<keyword evidence="2" id="KW-0819">tRNA processing</keyword>
<evidence type="ECO:0000256" key="1">
    <source>
        <dbReference type="ARBA" id="ARBA00010800"/>
    </source>
</evidence>
<evidence type="ECO:0000313" key="4">
    <source>
        <dbReference type="Proteomes" id="UP001190926"/>
    </source>
</evidence>
<evidence type="ECO:0000313" key="3">
    <source>
        <dbReference type="EMBL" id="KAH6756302.1"/>
    </source>
</evidence>
<accession>A0AAD4IP47</accession>
<dbReference type="GO" id="GO:0005730">
    <property type="term" value="C:nucleolus"/>
    <property type="evidence" value="ECO:0007669"/>
    <property type="project" value="TreeGrafter"/>
</dbReference>
<evidence type="ECO:0000256" key="2">
    <source>
        <dbReference type="ARBA" id="ARBA00022694"/>
    </source>
</evidence>
<dbReference type="GO" id="GO:0001682">
    <property type="term" value="P:tRNA 5'-leader removal"/>
    <property type="evidence" value="ECO:0007669"/>
    <property type="project" value="InterPro"/>
</dbReference>
<organism evidence="3 4">
    <name type="scientific">Perilla frutescens var. hirtella</name>
    <name type="common">Perilla citriodora</name>
    <name type="synonym">Perilla setoyensis</name>
    <dbReference type="NCBI Taxonomy" id="608512"/>
    <lineage>
        <taxon>Eukaryota</taxon>
        <taxon>Viridiplantae</taxon>
        <taxon>Streptophyta</taxon>
        <taxon>Embryophyta</taxon>
        <taxon>Tracheophyta</taxon>
        <taxon>Spermatophyta</taxon>
        <taxon>Magnoliopsida</taxon>
        <taxon>eudicotyledons</taxon>
        <taxon>Gunneridae</taxon>
        <taxon>Pentapetalae</taxon>
        <taxon>asterids</taxon>
        <taxon>lamiids</taxon>
        <taxon>Lamiales</taxon>
        <taxon>Lamiaceae</taxon>
        <taxon>Nepetoideae</taxon>
        <taxon>Elsholtzieae</taxon>
        <taxon>Perilla</taxon>
    </lineage>
</organism>
<dbReference type="PANTHER" id="PTHR15441">
    <property type="entry name" value="RIBONUCLEASE P PROTEIN SUBUNIT P14"/>
    <property type="match status" value="1"/>
</dbReference>
<dbReference type="AlphaFoldDB" id="A0AAD4IP47"/>
<dbReference type="Gene3D" id="3.30.70.3250">
    <property type="entry name" value="Ribonuclease P, Pop5 subunit"/>
    <property type="match status" value="1"/>
</dbReference>
<keyword evidence="4" id="KW-1185">Reference proteome</keyword>
<dbReference type="PANTHER" id="PTHR15441:SF2">
    <property type="entry name" value="RIBONUCLEASE P_MRP PROTEIN SUBUNIT POP5"/>
    <property type="match status" value="1"/>
</dbReference>
<gene>
    <name evidence="3" type="ORF">C2S53_003471</name>
</gene>
<dbReference type="InterPro" id="IPR002759">
    <property type="entry name" value="Pop5/Rpp14/Rnp2-like"/>
</dbReference>
<dbReference type="Proteomes" id="UP001190926">
    <property type="component" value="Unassembled WGS sequence"/>
</dbReference>
<protein>
    <submittedName>
        <fullName evidence="3">Ribonuclease P family protein / Rpp14 family protein</fullName>
    </submittedName>
</protein>
<comment type="caution">
    <text evidence="3">The sequence shown here is derived from an EMBL/GenBank/DDBJ whole genome shotgun (WGS) entry which is preliminary data.</text>
</comment>
<dbReference type="EMBL" id="SDAM02029561">
    <property type="protein sequence ID" value="KAH6756302.1"/>
    <property type="molecule type" value="Genomic_DNA"/>
</dbReference>
<dbReference type="InterPro" id="IPR038085">
    <property type="entry name" value="Rnp2-like_sf"/>
</dbReference>
<dbReference type="SUPFAM" id="SSF160350">
    <property type="entry name" value="Rnp2-like"/>
    <property type="match status" value="1"/>
</dbReference>
<dbReference type="GO" id="GO:0030681">
    <property type="term" value="C:multimeric ribonuclease P complex"/>
    <property type="evidence" value="ECO:0007669"/>
    <property type="project" value="TreeGrafter"/>
</dbReference>
<dbReference type="GO" id="GO:0000172">
    <property type="term" value="C:ribonuclease MRP complex"/>
    <property type="evidence" value="ECO:0007669"/>
    <property type="project" value="TreeGrafter"/>
</dbReference>
<name>A0AAD4IP47_PERFH</name>
<sequence length="154" mass="17501">MVGFKNRYLVMEIFLDPNKEFSVDEPIIITKANLEIAIKDSILRNFGECGLASLMNSFPVKYVNPITKLFILRTSREDYRKIWAAITMVKSVGNCPVVFNLLDLSGSIKACKTAAMKCDELKFEQYKLSVGDRLSATAQQKMQNCLEKIKLLEH</sequence>
<dbReference type="GO" id="GO:0033204">
    <property type="term" value="F:ribonuclease P RNA binding"/>
    <property type="evidence" value="ECO:0007669"/>
    <property type="project" value="TreeGrafter"/>
</dbReference>
<dbReference type="FunFam" id="3.30.70.3250:FF:000003">
    <property type="entry name" value="Ribonuclease P/MRP protein subunit POP5"/>
    <property type="match status" value="1"/>
</dbReference>
<dbReference type="Pfam" id="PF01900">
    <property type="entry name" value="RNase_P_Rpp14"/>
    <property type="match status" value="1"/>
</dbReference>
<comment type="similarity">
    <text evidence="1">Belongs to the eukaryotic/archaeal RNase P protein component 2 family.</text>
</comment>